<evidence type="ECO:0000256" key="9">
    <source>
        <dbReference type="ARBA" id="ARBA00023204"/>
    </source>
</evidence>
<feature type="binding site" evidence="12">
    <location>
        <position position="234"/>
    </location>
    <ligand>
        <name>[4Fe-4S] cluster</name>
        <dbReference type="ChEBI" id="CHEBI:49883"/>
    </ligand>
</feature>
<evidence type="ECO:0000256" key="13">
    <source>
        <dbReference type="SAM" id="MobiDB-lite"/>
    </source>
</evidence>
<dbReference type="PROSITE" id="PS00764">
    <property type="entry name" value="ENDONUCLEASE_III_1"/>
    <property type="match status" value="1"/>
</dbReference>
<keyword evidence="6 12" id="KW-0408">Iron</keyword>
<evidence type="ECO:0000256" key="1">
    <source>
        <dbReference type="ARBA" id="ARBA00008343"/>
    </source>
</evidence>
<evidence type="ECO:0000256" key="3">
    <source>
        <dbReference type="ARBA" id="ARBA00022723"/>
    </source>
</evidence>
<name>A0A199NUM7_9MICC</name>
<evidence type="ECO:0000256" key="4">
    <source>
        <dbReference type="ARBA" id="ARBA00022763"/>
    </source>
</evidence>
<feature type="domain" description="HhH-GPD" evidence="14">
    <location>
        <begin position="85"/>
        <end position="232"/>
    </location>
</feature>
<comment type="function">
    <text evidence="12">DNA repair enzyme that has both DNA N-glycosylase activity and AP-lyase activity. The DNA N-glycosylase activity releases various damaged pyrimidines from DNA by cleaving the N-glycosidic bond, leaving an AP (apurinic/apyrimidinic) site. The AP-lyase activity cleaves the phosphodiester bond 3' to the AP site by a beta-elimination, leaving a 3'-terminal unsaturated sugar and a product with a terminal 5'-phosphate.</text>
</comment>
<feature type="region of interest" description="Disordered" evidence="13">
    <location>
        <begin position="1"/>
        <end position="49"/>
    </location>
</feature>
<protein>
    <recommendedName>
        <fullName evidence="12">Endonuclease III</fullName>
        <ecNumber evidence="12">4.2.99.18</ecNumber>
    </recommendedName>
    <alternativeName>
        <fullName evidence="12">DNA-(apurinic or apyrimidinic site) lyase</fullName>
    </alternativeName>
</protein>
<comment type="cofactor">
    <cofactor evidence="12">
        <name>[4Fe-4S] cluster</name>
        <dbReference type="ChEBI" id="CHEBI:49883"/>
    </cofactor>
    <text evidence="12">Binds 1 [4Fe-4S] cluster.</text>
</comment>
<dbReference type="Pfam" id="PF00730">
    <property type="entry name" value="HhH-GPD"/>
    <property type="match status" value="1"/>
</dbReference>
<dbReference type="HAMAP" id="MF_00942">
    <property type="entry name" value="Nth"/>
    <property type="match status" value="1"/>
</dbReference>
<dbReference type="GO" id="GO:0046872">
    <property type="term" value="F:metal ion binding"/>
    <property type="evidence" value="ECO:0007669"/>
    <property type="project" value="UniProtKB-KW"/>
</dbReference>
<dbReference type="AlphaFoldDB" id="A0A199NUM7"/>
<dbReference type="InterPro" id="IPR023170">
    <property type="entry name" value="HhH_base_excis_C"/>
</dbReference>
<keyword evidence="8 12" id="KW-0238">DNA-binding</keyword>
<keyword evidence="2 12" id="KW-0004">4Fe-4S</keyword>
<sequence>MSPTGSAPQTPPTSVDAPGPAIRRVPEDKARAGAAGRRRRGQEETHTGRVRRARRINRILAETYPYAVAELDFDSPFQLLVATVLSAQTTDVKVNAVTLGLFAAYPTPQDLAQAPHEAVEEIVRPLGFYRAKTRSIIALADRLVDEHDGEVPDTLEGLTALPGVGRKTAFVVLGNAFGRPGLTVDTHFGRLARRFGFTEQEDPVKVEHDVAALFPPKDWTMLSHRLIYHGRRICHARRPACGVCPVADLCPSYGAGETDPEAAARLLKYEFAPGREQLHRRFLEGATRRQLRVEGYGLGA</sequence>
<dbReference type="GO" id="GO:0051539">
    <property type="term" value="F:4 iron, 4 sulfur cluster binding"/>
    <property type="evidence" value="ECO:0007669"/>
    <property type="project" value="UniProtKB-UniRule"/>
</dbReference>
<evidence type="ECO:0000313" key="15">
    <source>
        <dbReference type="EMBL" id="OAX52293.1"/>
    </source>
</evidence>
<keyword evidence="16" id="KW-1185">Reference proteome</keyword>
<feature type="binding site" evidence="12">
    <location>
        <position position="241"/>
    </location>
    <ligand>
        <name>[4Fe-4S] cluster</name>
        <dbReference type="ChEBI" id="CHEBI:49883"/>
    </ligand>
</feature>
<dbReference type="Proteomes" id="UP000053171">
    <property type="component" value="Unassembled WGS sequence"/>
</dbReference>
<evidence type="ECO:0000256" key="7">
    <source>
        <dbReference type="ARBA" id="ARBA00023014"/>
    </source>
</evidence>
<dbReference type="Pfam" id="PF10576">
    <property type="entry name" value="EndIII_4Fe-2S"/>
    <property type="match status" value="1"/>
</dbReference>
<comment type="caution">
    <text evidence="15">The sequence shown here is derived from an EMBL/GenBank/DDBJ whole genome shotgun (WGS) entry which is preliminary data.</text>
</comment>
<dbReference type="FunFam" id="1.10.1670.10:FF:000001">
    <property type="entry name" value="Endonuclease III"/>
    <property type="match status" value="1"/>
</dbReference>
<dbReference type="Pfam" id="PF00633">
    <property type="entry name" value="HHH"/>
    <property type="match status" value="1"/>
</dbReference>
<keyword evidence="3 12" id="KW-0479">Metal-binding</keyword>
<evidence type="ECO:0000313" key="16">
    <source>
        <dbReference type="Proteomes" id="UP000053171"/>
    </source>
</evidence>
<reference evidence="15" key="1">
    <citation type="submission" date="2016-06" db="EMBL/GenBank/DDBJ databases">
        <title>Identification of putative biosynthetic pathways for the production of bioactive secondary metabolites by the marine actinomycete Kocuria kristinae RUTW2-3.</title>
        <authorList>
            <person name="Waterworth S.C."/>
            <person name="Walmsley T.A."/>
            <person name="Matongo T."/>
            <person name="Davies-Coleman M.T."/>
            <person name="Dorrington R.A."/>
        </authorList>
    </citation>
    <scope>NUCLEOTIDE SEQUENCE [LARGE SCALE GENOMIC DNA]</scope>
    <source>
        <strain evidence="15">RUTW2-3</strain>
    </source>
</reference>
<dbReference type="RefSeq" id="WP_064725133.1">
    <property type="nucleotide sequence ID" value="NZ_LJBJ02000005.1"/>
</dbReference>
<dbReference type="NCBIfam" id="TIGR01083">
    <property type="entry name" value="nth"/>
    <property type="match status" value="1"/>
</dbReference>
<comment type="similarity">
    <text evidence="1 12">Belongs to the Nth/MutY family.</text>
</comment>
<dbReference type="InterPro" id="IPR003651">
    <property type="entry name" value="Endonuclease3_FeS-loop_motif"/>
</dbReference>
<keyword evidence="9 12" id="KW-0234">DNA repair</keyword>
<feature type="binding site" evidence="12">
    <location>
        <position position="250"/>
    </location>
    <ligand>
        <name>[4Fe-4S] cluster</name>
        <dbReference type="ChEBI" id="CHEBI:49883"/>
    </ligand>
</feature>
<keyword evidence="5 12" id="KW-0378">Hydrolase</keyword>
<dbReference type="InterPro" id="IPR011257">
    <property type="entry name" value="DNA_glycosylase"/>
</dbReference>
<dbReference type="SUPFAM" id="SSF48150">
    <property type="entry name" value="DNA-glycosylase"/>
    <property type="match status" value="1"/>
</dbReference>
<dbReference type="InterPro" id="IPR005759">
    <property type="entry name" value="Nth"/>
</dbReference>
<dbReference type="InterPro" id="IPR000445">
    <property type="entry name" value="HhH_motif"/>
</dbReference>
<dbReference type="Gene3D" id="1.10.1670.10">
    <property type="entry name" value="Helix-hairpin-Helix base-excision DNA repair enzymes (C-terminal)"/>
    <property type="match status" value="1"/>
</dbReference>
<dbReference type="GO" id="GO:0006285">
    <property type="term" value="P:base-excision repair, AP site formation"/>
    <property type="evidence" value="ECO:0007669"/>
    <property type="project" value="TreeGrafter"/>
</dbReference>
<evidence type="ECO:0000256" key="5">
    <source>
        <dbReference type="ARBA" id="ARBA00022801"/>
    </source>
</evidence>
<dbReference type="InterPro" id="IPR004036">
    <property type="entry name" value="Endonuclease-III-like_CS2"/>
</dbReference>
<dbReference type="SMART" id="SM00525">
    <property type="entry name" value="FES"/>
    <property type="match status" value="1"/>
</dbReference>
<organism evidence="15 16">
    <name type="scientific">Rothia kristinae</name>
    <dbReference type="NCBI Taxonomy" id="37923"/>
    <lineage>
        <taxon>Bacteria</taxon>
        <taxon>Bacillati</taxon>
        <taxon>Actinomycetota</taxon>
        <taxon>Actinomycetes</taxon>
        <taxon>Micrococcales</taxon>
        <taxon>Micrococcaceae</taxon>
        <taxon>Rothia</taxon>
    </lineage>
</organism>
<feature type="binding site" evidence="12">
    <location>
        <position position="244"/>
    </location>
    <ligand>
        <name>[4Fe-4S] cluster</name>
        <dbReference type="ChEBI" id="CHEBI:49883"/>
    </ligand>
</feature>
<accession>A0A199NUM7</accession>
<dbReference type="GO" id="GO:0003677">
    <property type="term" value="F:DNA binding"/>
    <property type="evidence" value="ECO:0007669"/>
    <property type="project" value="UniProtKB-UniRule"/>
</dbReference>
<dbReference type="GO" id="GO:0019104">
    <property type="term" value="F:DNA N-glycosylase activity"/>
    <property type="evidence" value="ECO:0007669"/>
    <property type="project" value="UniProtKB-UniRule"/>
</dbReference>
<comment type="catalytic activity">
    <reaction evidence="12">
        <text>2'-deoxyribonucleotide-(2'-deoxyribose 5'-phosphate)-2'-deoxyribonucleotide-DNA = a 3'-end 2'-deoxyribonucleotide-(2,3-dehydro-2,3-deoxyribose 5'-phosphate)-DNA + a 5'-end 5'-phospho-2'-deoxyribonucleoside-DNA + H(+)</text>
        <dbReference type="Rhea" id="RHEA:66592"/>
        <dbReference type="Rhea" id="RHEA-COMP:13180"/>
        <dbReference type="Rhea" id="RHEA-COMP:16897"/>
        <dbReference type="Rhea" id="RHEA-COMP:17067"/>
        <dbReference type="ChEBI" id="CHEBI:15378"/>
        <dbReference type="ChEBI" id="CHEBI:136412"/>
        <dbReference type="ChEBI" id="CHEBI:157695"/>
        <dbReference type="ChEBI" id="CHEBI:167181"/>
        <dbReference type="EC" id="4.2.99.18"/>
    </reaction>
</comment>
<dbReference type="EMBL" id="LJBJ02000005">
    <property type="protein sequence ID" value="OAX52293.1"/>
    <property type="molecule type" value="Genomic_DNA"/>
</dbReference>
<dbReference type="PANTHER" id="PTHR10359">
    <property type="entry name" value="A/G-SPECIFIC ADENINE GLYCOSYLASE/ENDONUCLEASE III"/>
    <property type="match status" value="1"/>
</dbReference>
<dbReference type="PROSITE" id="PS01155">
    <property type="entry name" value="ENDONUCLEASE_III_2"/>
    <property type="match status" value="1"/>
</dbReference>
<evidence type="ECO:0000256" key="6">
    <source>
        <dbReference type="ARBA" id="ARBA00023004"/>
    </source>
</evidence>
<dbReference type="PANTHER" id="PTHR10359:SF18">
    <property type="entry name" value="ENDONUCLEASE III"/>
    <property type="match status" value="1"/>
</dbReference>
<dbReference type="Gene3D" id="1.10.340.30">
    <property type="entry name" value="Hypothetical protein, domain 2"/>
    <property type="match status" value="1"/>
</dbReference>
<evidence type="ECO:0000259" key="14">
    <source>
        <dbReference type="SMART" id="SM00478"/>
    </source>
</evidence>
<dbReference type="GO" id="GO:0140078">
    <property type="term" value="F:class I DNA-(apurinic or apyrimidinic site) endonuclease activity"/>
    <property type="evidence" value="ECO:0007669"/>
    <property type="project" value="UniProtKB-EC"/>
</dbReference>
<evidence type="ECO:0000256" key="11">
    <source>
        <dbReference type="ARBA" id="ARBA00023295"/>
    </source>
</evidence>
<dbReference type="SMART" id="SM00478">
    <property type="entry name" value="ENDO3c"/>
    <property type="match status" value="1"/>
</dbReference>
<proteinExistence type="inferred from homology"/>
<evidence type="ECO:0000256" key="8">
    <source>
        <dbReference type="ARBA" id="ARBA00023125"/>
    </source>
</evidence>
<dbReference type="CDD" id="cd00056">
    <property type="entry name" value="ENDO3c"/>
    <property type="match status" value="1"/>
</dbReference>
<keyword evidence="7 12" id="KW-0411">Iron-sulfur</keyword>
<keyword evidence="11 12" id="KW-0326">Glycosidase</keyword>
<keyword evidence="15" id="KW-0540">Nuclease</keyword>
<evidence type="ECO:0000256" key="10">
    <source>
        <dbReference type="ARBA" id="ARBA00023239"/>
    </source>
</evidence>
<gene>
    <name evidence="12" type="primary">nth</name>
    <name evidence="15" type="ORF">AN277_0203870</name>
</gene>
<keyword evidence="15" id="KW-0255">Endonuclease</keyword>
<keyword evidence="4 12" id="KW-0227">DNA damage</keyword>
<dbReference type="EC" id="4.2.99.18" evidence="12"/>
<keyword evidence="10 12" id="KW-0456">Lyase</keyword>
<dbReference type="FunFam" id="1.10.340.30:FF:000001">
    <property type="entry name" value="Endonuclease III"/>
    <property type="match status" value="1"/>
</dbReference>
<dbReference type="InterPro" id="IPR003265">
    <property type="entry name" value="HhH-GPD_domain"/>
</dbReference>
<evidence type="ECO:0000256" key="12">
    <source>
        <dbReference type="HAMAP-Rule" id="MF_00942"/>
    </source>
</evidence>
<dbReference type="InterPro" id="IPR004035">
    <property type="entry name" value="Endouclease-III_FeS-bd_BS"/>
</dbReference>
<evidence type="ECO:0000256" key="2">
    <source>
        <dbReference type="ARBA" id="ARBA00022485"/>
    </source>
</evidence>